<organism evidence="3 4">
    <name type="scientific">Carpinus fangiana</name>
    <dbReference type="NCBI Taxonomy" id="176857"/>
    <lineage>
        <taxon>Eukaryota</taxon>
        <taxon>Viridiplantae</taxon>
        <taxon>Streptophyta</taxon>
        <taxon>Embryophyta</taxon>
        <taxon>Tracheophyta</taxon>
        <taxon>Spermatophyta</taxon>
        <taxon>Magnoliopsida</taxon>
        <taxon>eudicotyledons</taxon>
        <taxon>Gunneridae</taxon>
        <taxon>Pentapetalae</taxon>
        <taxon>rosids</taxon>
        <taxon>fabids</taxon>
        <taxon>Fagales</taxon>
        <taxon>Betulaceae</taxon>
        <taxon>Carpinus</taxon>
    </lineage>
</organism>
<name>A0A5N6RXH0_9ROSI</name>
<reference evidence="3 4" key="1">
    <citation type="submission" date="2019-06" db="EMBL/GenBank/DDBJ databases">
        <title>A chromosomal-level reference genome of Carpinus fangiana (Coryloideae, Betulaceae).</title>
        <authorList>
            <person name="Yang X."/>
            <person name="Wang Z."/>
            <person name="Zhang L."/>
            <person name="Hao G."/>
            <person name="Liu J."/>
            <person name="Yang Y."/>
        </authorList>
    </citation>
    <scope>NUCLEOTIDE SEQUENCE [LARGE SCALE GENOMIC DNA]</scope>
    <source>
        <strain evidence="3">Cfa_2016G</strain>
        <tissue evidence="3">Leaf</tissue>
    </source>
</reference>
<proteinExistence type="predicted"/>
<sequence length="258" mass="29662">MKKMKGVIAVEPSPYALYKDPRNRFKHQSLLQDFEELQKEAEAMKKKLQMMKHKKITLSGEVSFLRKRYKYLMANQSSNQKPKKDSVHPKKFNFRNASATKGKSYSKKEAALRPPLPVSDLNRKERIYNGMETTLRKPAPVFDLNQKVRTFNGKEAALQTSAPIFDLNQKERIYSGKDATKRNTTPVFDLNQISREEEELQADCEPSKTDEPKRSLLRGGSDEQLNDMKLSICRNIGNGPSRAGKRKISWQDQVALRV</sequence>
<evidence type="ECO:0000256" key="1">
    <source>
        <dbReference type="SAM" id="Coils"/>
    </source>
</evidence>
<dbReference type="OrthoDB" id="993453at2759"/>
<dbReference type="EMBL" id="CM017328">
    <property type="protein sequence ID" value="KAE8126061.1"/>
    <property type="molecule type" value="Genomic_DNA"/>
</dbReference>
<evidence type="ECO:0000313" key="3">
    <source>
        <dbReference type="EMBL" id="KAE8126061.1"/>
    </source>
</evidence>
<feature type="region of interest" description="Disordered" evidence="2">
    <location>
        <begin position="74"/>
        <end position="111"/>
    </location>
</feature>
<accession>A0A5N6RXH0</accession>
<keyword evidence="4" id="KW-1185">Reference proteome</keyword>
<feature type="coiled-coil region" evidence="1">
    <location>
        <begin position="27"/>
        <end position="54"/>
    </location>
</feature>
<evidence type="ECO:0000256" key="2">
    <source>
        <dbReference type="SAM" id="MobiDB-lite"/>
    </source>
</evidence>
<evidence type="ECO:0000313" key="4">
    <source>
        <dbReference type="Proteomes" id="UP000327013"/>
    </source>
</evidence>
<protein>
    <submittedName>
        <fullName evidence="3">Uncharacterized protein</fullName>
    </submittedName>
</protein>
<dbReference type="PANTHER" id="PTHR34807">
    <property type="entry name" value="OS08G0270800 PROTEIN"/>
    <property type="match status" value="1"/>
</dbReference>
<dbReference type="AlphaFoldDB" id="A0A5N6RXH0"/>
<feature type="region of interest" description="Disordered" evidence="2">
    <location>
        <begin position="197"/>
        <end position="222"/>
    </location>
</feature>
<feature type="compositionally biased region" description="Basic and acidic residues" evidence="2">
    <location>
        <begin position="205"/>
        <end position="214"/>
    </location>
</feature>
<dbReference type="Proteomes" id="UP000327013">
    <property type="component" value="Chromosome 8"/>
</dbReference>
<keyword evidence="1" id="KW-0175">Coiled coil</keyword>
<dbReference type="PANTHER" id="PTHR34807:SF3">
    <property type="entry name" value="OS08G0270800 PROTEIN"/>
    <property type="match status" value="1"/>
</dbReference>
<gene>
    <name evidence="3" type="ORF">FH972_020811</name>
</gene>